<name>A0A7C0XBT4_UNCW3</name>
<dbReference type="AlphaFoldDB" id="A0A7C0XBT4"/>
<dbReference type="GO" id="GO:0043023">
    <property type="term" value="F:ribosomal large subunit binding"/>
    <property type="evidence" value="ECO:0007669"/>
    <property type="project" value="TreeGrafter"/>
</dbReference>
<proteinExistence type="predicted"/>
<accession>A0A7C0XBT4</accession>
<dbReference type="SUPFAM" id="SSF53218">
    <property type="entry name" value="Molybdenum cofactor biosynthesis proteins"/>
    <property type="match status" value="1"/>
</dbReference>
<dbReference type="PANTHER" id="PTHR15239">
    <property type="entry name" value="NUCLEAR EXPORT MEDIATOR FACTOR NEMF"/>
    <property type="match status" value="1"/>
</dbReference>
<dbReference type="Pfam" id="PF05670">
    <property type="entry name" value="NFACT-R_1"/>
    <property type="match status" value="1"/>
</dbReference>
<feature type="non-terminal residue" evidence="2">
    <location>
        <position position="1"/>
    </location>
</feature>
<dbReference type="PANTHER" id="PTHR15239:SF6">
    <property type="entry name" value="RIBOSOME QUALITY CONTROL COMPLEX SUBUNIT NEMF"/>
    <property type="match status" value="1"/>
</dbReference>
<evidence type="ECO:0000313" key="2">
    <source>
        <dbReference type="EMBL" id="HDM90905.1"/>
    </source>
</evidence>
<organism evidence="2">
    <name type="scientific">candidate division WOR-3 bacterium</name>
    <dbReference type="NCBI Taxonomy" id="2052148"/>
    <lineage>
        <taxon>Bacteria</taxon>
        <taxon>Bacteria division WOR-3</taxon>
    </lineage>
</organism>
<dbReference type="GO" id="GO:0072344">
    <property type="term" value="P:rescue of stalled ribosome"/>
    <property type="evidence" value="ECO:0007669"/>
    <property type="project" value="TreeGrafter"/>
</dbReference>
<protein>
    <submittedName>
        <fullName evidence="2">DUF814 domain-containing protein</fullName>
    </submittedName>
</protein>
<dbReference type="GO" id="GO:1990112">
    <property type="term" value="C:RQC complex"/>
    <property type="evidence" value="ECO:0007669"/>
    <property type="project" value="TreeGrafter"/>
</dbReference>
<dbReference type="Proteomes" id="UP000885931">
    <property type="component" value="Unassembled WGS sequence"/>
</dbReference>
<dbReference type="EMBL" id="DRBW01000250">
    <property type="protein sequence ID" value="HDM90905.1"/>
    <property type="molecule type" value="Genomic_DNA"/>
</dbReference>
<dbReference type="InterPro" id="IPR008532">
    <property type="entry name" value="NFACT_RNA-bd"/>
</dbReference>
<feature type="domain" description="NFACT RNA-binding" evidence="1">
    <location>
        <begin position="34"/>
        <end position="105"/>
    </location>
</feature>
<dbReference type="InterPro" id="IPR036425">
    <property type="entry name" value="MoaB/Mog-like_dom_sf"/>
</dbReference>
<comment type="caution">
    <text evidence="2">The sequence shown here is derived from an EMBL/GenBank/DDBJ whole genome shotgun (WGS) entry which is preliminary data.</text>
</comment>
<dbReference type="GO" id="GO:0000049">
    <property type="term" value="F:tRNA binding"/>
    <property type="evidence" value="ECO:0007669"/>
    <property type="project" value="TreeGrafter"/>
</dbReference>
<gene>
    <name evidence="2" type="ORF">ENG67_06845</name>
</gene>
<reference evidence="2" key="1">
    <citation type="journal article" date="2020" name="mSystems">
        <title>Genome- and Community-Level Interaction Insights into Carbon Utilization and Element Cycling Functions of Hydrothermarchaeota in Hydrothermal Sediment.</title>
        <authorList>
            <person name="Zhou Z."/>
            <person name="Liu Y."/>
            <person name="Xu W."/>
            <person name="Pan J."/>
            <person name="Luo Z.H."/>
            <person name="Li M."/>
        </authorList>
    </citation>
    <scope>NUCLEOTIDE SEQUENCE [LARGE SCALE GENOMIC DNA]</scope>
    <source>
        <strain evidence="2">HyVt-237</strain>
    </source>
</reference>
<evidence type="ECO:0000259" key="1">
    <source>
        <dbReference type="Pfam" id="PF05670"/>
    </source>
</evidence>
<dbReference type="InterPro" id="IPR051608">
    <property type="entry name" value="RQC_Subunit_NEMF"/>
</dbReference>
<sequence>EKIERKIRERSWIGAGAAKPEERSEGGEAPLPYCVFTSPGGFKVYVGKNRRSNEIVTFEIGAREDLFFHVKGGKGAHVILKTGGREPDEEDLIFAARLALSHSNLAADGKGLVSYTARRYVKRLPGQPGTVVLEREKIIQVRLDG</sequence>